<dbReference type="EMBL" id="JRRC01469645">
    <property type="protein sequence ID" value="KHG07210.1"/>
    <property type="molecule type" value="Genomic_DNA"/>
</dbReference>
<keyword evidence="2" id="KW-1185">Reference proteome</keyword>
<organism evidence="1 2">
    <name type="scientific">Gossypium arboreum</name>
    <name type="common">Tree cotton</name>
    <name type="synonym">Gossypium nanking</name>
    <dbReference type="NCBI Taxonomy" id="29729"/>
    <lineage>
        <taxon>Eukaryota</taxon>
        <taxon>Viridiplantae</taxon>
        <taxon>Streptophyta</taxon>
        <taxon>Embryophyta</taxon>
        <taxon>Tracheophyta</taxon>
        <taxon>Spermatophyta</taxon>
        <taxon>Magnoliopsida</taxon>
        <taxon>eudicotyledons</taxon>
        <taxon>Gunneridae</taxon>
        <taxon>Pentapetalae</taxon>
        <taxon>rosids</taxon>
        <taxon>malvids</taxon>
        <taxon>Malvales</taxon>
        <taxon>Malvaceae</taxon>
        <taxon>Malvoideae</taxon>
        <taxon>Gossypium</taxon>
    </lineage>
</organism>
<protein>
    <submittedName>
        <fullName evidence="1">Alpha-1-acid glycoprotein</fullName>
    </submittedName>
</protein>
<accession>A0A0B0N2G9</accession>
<proteinExistence type="predicted"/>
<name>A0A0B0N2G9_GOSAR</name>
<dbReference type="AlphaFoldDB" id="A0A0B0N2G9"/>
<comment type="caution">
    <text evidence="1">The sequence shown here is derived from an EMBL/GenBank/DDBJ whole genome shotgun (WGS) entry which is preliminary data.</text>
</comment>
<gene>
    <name evidence="1" type="ORF">F383_34233</name>
</gene>
<sequence>MLTPSLFPFFYSAANLAQGSMEVRDIDHTINQCIRYNLIYIFEYGMNRELGLCFGLLLIWPNVLAQDKSFILY</sequence>
<evidence type="ECO:0000313" key="1">
    <source>
        <dbReference type="EMBL" id="KHG07210.1"/>
    </source>
</evidence>
<evidence type="ECO:0000313" key="2">
    <source>
        <dbReference type="Proteomes" id="UP000032142"/>
    </source>
</evidence>
<reference evidence="2" key="1">
    <citation type="submission" date="2014-09" db="EMBL/GenBank/DDBJ databases">
        <authorList>
            <person name="Mudge J."/>
            <person name="Ramaraj T."/>
            <person name="Lindquist I.E."/>
            <person name="Bharti A.K."/>
            <person name="Sundararajan A."/>
            <person name="Cameron C.T."/>
            <person name="Woodward J.E."/>
            <person name="May G.D."/>
            <person name="Brubaker C."/>
            <person name="Broadhvest J."/>
            <person name="Wilkins T.A."/>
        </authorList>
    </citation>
    <scope>NUCLEOTIDE SEQUENCE</scope>
    <source>
        <strain evidence="2">cv. AKA8401</strain>
    </source>
</reference>
<dbReference type="Proteomes" id="UP000032142">
    <property type="component" value="Unassembled WGS sequence"/>
</dbReference>